<name>A0A1M4UJF0_9FIRM</name>
<feature type="transmembrane region" description="Helical" evidence="6">
    <location>
        <begin position="50"/>
        <end position="68"/>
    </location>
</feature>
<evidence type="ECO:0000256" key="3">
    <source>
        <dbReference type="ARBA" id="ARBA00022692"/>
    </source>
</evidence>
<evidence type="ECO:0000256" key="6">
    <source>
        <dbReference type="SAM" id="Phobius"/>
    </source>
</evidence>
<dbReference type="GO" id="GO:0015658">
    <property type="term" value="F:branched-chain amino acid transmembrane transporter activity"/>
    <property type="evidence" value="ECO:0007669"/>
    <property type="project" value="InterPro"/>
</dbReference>
<evidence type="ECO:0000256" key="2">
    <source>
        <dbReference type="ARBA" id="ARBA00022475"/>
    </source>
</evidence>
<feature type="transmembrane region" description="Helical" evidence="6">
    <location>
        <begin position="322"/>
        <end position="341"/>
    </location>
</feature>
<organism evidence="7 8">
    <name type="scientific">Tissierella praeacuta DSM 18095</name>
    <dbReference type="NCBI Taxonomy" id="1123404"/>
    <lineage>
        <taxon>Bacteria</taxon>
        <taxon>Bacillati</taxon>
        <taxon>Bacillota</taxon>
        <taxon>Tissierellia</taxon>
        <taxon>Tissierellales</taxon>
        <taxon>Tissierellaceae</taxon>
        <taxon>Tissierella</taxon>
    </lineage>
</organism>
<evidence type="ECO:0000313" key="7">
    <source>
        <dbReference type="EMBL" id="SHE56778.1"/>
    </source>
</evidence>
<keyword evidence="8" id="KW-1185">Reference proteome</keyword>
<feature type="transmembrane region" description="Helical" evidence="6">
    <location>
        <begin position="151"/>
        <end position="171"/>
    </location>
</feature>
<feature type="transmembrane region" description="Helical" evidence="6">
    <location>
        <begin position="283"/>
        <end position="310"/>
    </location>
</feature>
<comment type="subcellular location">
    <subcellularLocation>
        <location evidence="1">Cell membrane</location>
        <topology evidence="1">Multi-pass membrane protein</topology>
    </subcellularLocation>
</comment>
<keyword evidence="4 6" id="KW-1133">Transmembrane helix</keyword>
<feature type="transmembrane region" description="Helical" evidence="6">
    <location>
        <begin position="248"/>
        <end position="271"/>
    </location>
</feature>
<evidence type="ECO:0000313" key="8">
    <source>
        <dbReference type="Proteomes" id="UP000184114"/>
    </source>
</evidence>
<dbReference type="InterPro" id="IPR001851">
    <property type="entry name" value="ABC_transp_permease"/>
</dbReference>
<keyword evidence="5 6" id="KW-0472">Membrane</keyword>
<dbReference type="PANTHER" id="PTHR30482:SF10">
    <property type="entry name" value="HIGH-AFFINITY BRANCHED-CHAIN AMINO ACID TRANSPORT PROTEIN BRAE"/>
    <property type="match status" value="1"/>
</dbReference>
<dbReference type="InterPro" id="IPR043428">
    <property type="entry name" value="LivM-like"/>
</dbReference>
<feature type="transmembrane region" description="Helical" evidence="6">
    <location>
        <begin position="12"/>
        <end position="30"/>
    </location>
</feature>
<feature type="transmembrane region" description="Helical" evidence="6">
    <location>
        <begin position="124"/>
        <end position="142"/>
    </location>
</feature>
<dbReference type="CDD" id="cd06581">
    <property type="entry name" value="TM_PBP1_LivM_like"/>
    <property type="match status" value="1"/>
</dbReference>
<dbReference type="GO" id="GO:0005886">
    <property type="term" value="C:plasma membrane"/>
    <property type="evidence" value="ECO:0007669"/>
    <property type="project" value="UniProtKB-SubCell"/>
</dbReference>
<dbReference type="Pfam" id="PF02653">
    <property type="entry name" value="BPD_transp_2"/>
    <property type="match status" value="1"/>
</dbReference>
<dbReference type="PANTHER" id="PTHR30482">
    <property type="entry name" value="HIGH-AFFINITY BRANCHED-CHAIN AMINO ACID TRANSPORT SYSTEM PERMEASE"/>
    <property type="match status" value="1"/>
</dbReference>
<protein>
    <submittedName>
        <fullName evidence="7">Branched-chain amino acid transport system permease protein</fullName>
    </submittedName>
</protein>
<keyword evidence="2" id="KW-1003">Cell membrane</keyword>
<feature type="transmembrane region" description="Helical" evidence="6">
    <location>
        <begin position="74"/>
        <end position="94"/>
    </location>
</feature>
<evidence type="ECO:0000256" key="1">
    <source>
        <dbReference type="ARBA" id="ARBA00004651"/>
    </source>
</evidence>
<evidence type="ECO:0000256" key="4">
    <source>
        <dbReference type="ARBA" id="ARBA00022989"/>
    </source>
</evidence>
<reference evidence="8" key="1">
    <citation type="submission" date="2016-11" db="EMBL/GenBank/DDBJ databases">
        <authorList>
            <person name="Varghese N."/>
            <person name="Submissions S."/>
        </authorList>
    </citation>
    <scope>NUCLEOTIDE SEQUENCE [LARGE SCALE GENOMIC DNA]</scope>
    <source>
        <strain evidence="8">DSM 18095</strain>
    </source>
</reference>
<feature type="transmembrane region" description="Helical" evidence="6">
    <location>
        <begin position="199"/>
        <end position="218"/>
    </location>
</feature>
<proteinExistence type="predicted"/>
<dbReference type="Proteomes" id="UP000184114">
    <property type="component" value="Unassembled WGS sequence"/>
</dbReference>
<dbReference type="AlphaFoldDB" id="A0A1M4UJF0"/>
<sequence>MMSNISKVLFNLILYSGILYLGIIVLSKIFDLGTKKFMILDNKKRKASTYVFLVLGALLPLILANNTYALRTSVLVLIYIVLALSLNFVLGFAGQLSMGHSAFYAVGAYTTAILTVTYHVPFWIALVCSAIVSAIFGLLLGVPTLRLKGDYLAITTIGFSEILRLVLINWASFTRGPAGIPGIPSPKIFGYTISSNTGYYYILYILVILTIFISYRLLNSRLGRGLVAVKDDEVAAEAMGINPTFLKILAFVLGAAIAGLAGGIFASFIHYVNPDNFTYMESVVMLTMVVLGGVGSVPGIIVGATVLTILPEALRGISTYRYAIYGILLVMMMIVRPQGMISMSSLKGGGKNENSRS</sequence>
<accession>A0A1M4UJF0</accession>
<evidence type="ECO:0000256" key="5">
    <source>
        <dbReference type="ARBA" id="ARBA00023136"/>
    </source>
</evidence>
<keyword evidence="3 6" id="KW-0812">Transmembrane</keyword>
<dbReference type="EMBL" id="FQTY01000003">
    <property type="protein sequence ID" value="SHE56778.1"/>
    <property type="molecule type" value="Genomic_DNA"/>
</dbReference>
<dbReference type="STRING" id="1123404.SAMN02745784_01119"/>
<gene>
    <name evidence="7" type="ORF">SAMN02745784_01119</name>
</gene>